<dbReference type="PANTHER" id="PTHR30383">
    <property type="entry name" value="THIOESTERASE 1/PROTEASE 1/LYSOPHOSPHOLIPASE L1"/>
    <property type="match status" value="1"/>
</dbReference>
<protein>
    <recommendedName>
        <fullName evidence="3">SGNH hydrolase-type esterase domain-containing protein</fullName>
    </recommendedName>
</protein>
<gene>
    <name evidence="1" type="ordered locus">Metme_3781</name>
</gene>
<evidence type="ECO:0000313" key="1">
    <source>
        <dbReference type="EMBL" id="AEG02138.1"/>
    </source>
</evidence>
<dbReference type="eggNOG" id="COG2755">
    <property type="taxonomic scope" value="Bacteria"/>
</dbReference>
<organism evidence="1 2">
    <name type="scientific">Methylomonas methanica (strain DSM 25384 / MC09)</name>
    <dbReference type="NCBI Taxonomy" id="857087"/>
    <lineage>
        <taxon>Bacteria</taxon>
        <taxon>Pseudomonadati</taxon>
        <taxon>Pseudomonadota</taxon>
        <taxon>Gammaproteobacteria</taxon>
        <taxon>Methylococcales</taxon>
        <taxon>Methylococcaceae</taxon>
        <taxon>Methylomonas</taxon>
    </lineage>
</organism>
<dbReference type="Proteomes" id="UP000008888">
    <property type="component" value="Chromosome"/>
</dbReference>
<dbReference type="Gene3D" id="3.40.50.1110">
    <property type="entry name" value="SGNH hydrolase"/>
    <property type="match status" value="1"/>
</dbReference>
<dbReference type="GO" id="GO:0004622">
    <property type="term" value="F:phosphatidylcholine lysophospholipase activity"/>
    <property type="evidence" value="ECO:0007669"/>
    <property type="project" value="TreeGrafter"/>
</dbReference>
<dbReference type="OrthoDB" id="9763981at2"/>
<sequence>MKIFIRKRHFNAVLFIFLSLIIISISVQIPITGEPSKADDFKTASIKDILTVNEIVLDNTRKKAMSQDELIWEEKLEENLGDFYLPIYKRDKLSSKRTSWDYIFDNPGLPNVLIIGDSISRGYTIPIQDLFKTTADIYRVPENAGSTINALKKLDLYLSTAKHFDVIVFNFGIHDRRCNQYKYQENLEKIVDKLASTGAKLIFVNTTPFANQFKTIIPRSLSEIKSWYTYGHGKFLFFGDFMDENQLNLIANNVMSRYKIDVVDIENELGDSIFTNQNKHDVHFPEKYYAEIAKPVAKAISNALNKIHTAN</sequence>
<dbReference type="CDD" id="cd00229">
    <property type="entry name" value="SGNH_hydrolase"/>
    <property type="match status" value="1"/>
</dbReference>
<proteinExistence type="predicted"/>
<keyword evidence="2" id="KW-1185">Reference proteome</keyword>
<dbReference type="RefSeq" id="WP_013820356.1">
    <property type="nucleotide sequence ID" value="NC_015572.1"/>
</dbReference>
<reference evidence="2" key="3">
    <citation type="submission" date="2011-05" db="EMBL/GenBank/DDBJ databases">
        <title>Complete sequence of Methylomonas methanica MC09.</title>
        <authorList>
            <consortium name="US DOE Joint Genome Institute"/>
            <person name="Lucas S."/>
            <person name="Han J."/>
            <person name="Lapidus A."/>
            <person name="Cheng J.-F."/>
            <person name="Goodwin L."/>
            <person name="Pitluck S."/>
            <person name="Peters L."/>
            <person name="Mikhailova N."/>
            <person name="Teshima H."/>
            <person name="Han C."/>
            <person name="Tapia R."/>
            <person name="Land M."/>
            <person name="Hauser L."/>
            <person name="Kyrpides N."/>
            <person name="Ivanova N."/>
            <person name="Pagani I."/>
            <person name="Stein L."/>
            <person name="Woyke T."/>
        </authorList>
    </citation>
    <scope>NUCLEOTIDE SEQUENCE [LARGE SCALE GENOMIC DNA]</scope>
    <source>
        <strain evidence="2">MC09</strain>
    </source>
</reference>
<reference evidence="1 2" key="1">
    <citation type="journal article" date="2011" name="J. Bacteriol.">
        <title>Complete Genome Sequence of the Aerobic Marine Methanotroph Methylomonas methanica MC09.</title>
        <authorList>
            <person name="Boden R."/>
            <person name="Cunliffe M."/>
            <person name="Scanlan J."/>
            <person name="Moussard H."/>
            <person name="Kits K.D."/>
            <person name="Klotz M.G."/>
            <person name="Jetten M.S."/>
            <person name="Vuilleumier S."/>
            <person name="Han J."/>
            <person name="Peters L."/>
            <person name="Mikhailova N."/>
            <person name="Teshima H."/>
            <person name="Tapia R."/>
            <person name="Kyrpides N."/>
            <person name="Ivanova N."/>
            <person name="Pagani I."/>
            <person name="Cheng J.F."/>
            <person name="Goodwin L."/>
            <person name="Han C."/>
            <person name="Hauser L."/>
            <person name="Land M.L."/>
            <person name="Lapidus A."/>
            <person name="Lucas S."/>
            <person name="Pitluck S."/>
            <person name="Woyke T."/>
            <person name="Stein L."/>
            <person name="Murrell J.C."/>
        </authorList>
    </citation>
    <scope>NUCLEOTIDE SEQUENCE [LARGE SCALE GENOMIC DNA]</scope>
    <source>
        <strain evidence="1 2">MC09</strain>
    </source>
</reference>
<dbReference type="PANTHER" id="PTHR30383:SF26">
    <property type="entry name" value="SGNH HYDROLASE-TYPE ESTERASE DOMAIN-CONTAINING PROTEIN"/>
    <property type="match status" value="1"/>
</dbReference>
<evidence type="ECO:0008006" key="3">
    <source>
        <dbReference type="Google" id="ProtNLM"/>
    </source>
</evidence>
<dbReference type="KEGG" id="mmt:Metme_3781"/>
<dbReference type="STRING" id="857087.Metme_3781"/>
<dbReference type="AlphaFoldDB" id="F9ZWX6"/>
<dbReference type="SUPFAM" id="SSF52266">
    <property type="entry name" value="SGNH hydrolase"/>
    <property type="match status" value="1"/>
</dbReference>
<evidence type="ECO:0000313" key="2">
    <source>
        <dbReference type="Proteomes" id="UP000008888"/>
    </source>
</evidence>
<dbReference type="InterPro" id="IPR036514">
    <property type="entry name" value="SGNH_hydro_sf"/>
</dbReference>
<dbReference type="HOGENOM" id="CLU_976434_0_0_6"/>
<name>F9ZWX6_METMM</name>
<reference key="2">
    <citation type="submission" date="2011-05" db="EMBL/GenBank/DDBJ databases">
        <title>Complete genome sequence of the aerobic marine methanotroph Methylomonas methanica MC09.</title>
        <authorList>
            <person name="Boden R."/>
            <person name="Cunliffe M."/>
            <person name="Scanlan J."/>
            <person name="Moussard H."/>
            <person name="Kits K.D."/>
            <person name="Klotz M."/>
            <person name="Jetten M."/>
            <person name="Vuilleumier S."/>
            <person name="Han J."/>
            <person name="Peters L."/>
            <person name="Mikhailova N."/>
            <person name="Teshima H."/>
            <person name="Tapia R."/>
            <person name="Kyrpides N."/>
            <person name="Ivanova N."/>
            <person name="Pagani I."/>
            <person name="Cheng J.-F."/>
            <person name="Goodwin L."/>
            <person name="Han C."/>
            <person name="Hauser L."/>
            <person name="Land M."/>
            <person name="Lapidus A."/>
            <person name="Lucas S."/>
            <person name="Pitluck S."/>
            <person name="Woyke T."/>
            <person name="Stein L.Y."/>
            <person name="Murrell C."/>
        </authorList>
    </citation>
    <scope>NUCLEOTIDE SEQUENCE</scope>
    <source>
        <strain>MC09</strain>
    </source>
</reference>
<dbReference type="InterPro" id="IPR051532">
    <property type="entry name" value="Ester_Hydrolysis_Enzymes"/>
</dbReference>
<dbReference type="EMBL" id="CP002738">
    <property type="protein sequence ID" value="AEG02138.1"/>
    <property type="molecule type" value="Genomic_DNA"/>
</dbReference>
<accession>F9ZWX6</accession>